<proteinExistence type="predicted"/>
<dbReference type="RefSeq" id="WP_050286790.1">
    <property type="nucleotide sequence ID" value="NZ_CABHYD010000009.1"/>
</dbReference>
<keyword evidence="1" id="KW-0732">Signal</keyword>
<sequence>MNRYTAPFRVRTLVLAMALTGGVMSTAQAASTPTTASVQGSVPILSAPSNSAVGAVDFSGTYATAGSLSTGDTLVMTYDYNDSDGDLDNSLSTVVWSYLDAGTGLPVTITAVNVPAAAPGGSGTSTIVVPAGAIGAAVISVTLIERSATGDPLSGNTLNIGDISTGGGGTSTVPPGPIVPGGNVAGGIFLQSDTPTAGSGATDYTRSSAHPQVGATYVFRAWDDSNGNGVWDAGEANLTATLSSIQWQLDGTNSTANGTSTAMTLSNHAITGATSDSYAVPVNILSSSGAAPGDQGFTLKVEFN</sequence>
<protein>
    <submittedName>
        <fullName evidence="2">Ornithine carbamoyltransferase</fullName>
    </submittedName>
</protein>
<comment type="caution">
    <text evidence="2">The sequence shown here is derived from an EMBL/GenBank/DDBJ whole genome shotgun (WGS) entry which is preliminary data.</text>
</comment>
<reference evidence="2" key="1">
    <citation type="submission" date="2020-03" db="EMBL/GenBank/DDBJ databases">
        <authorList>
            <person name="Kislichkina A."/>
            <person name="Dentovskaya S."/>
            <person name="Shaikhutdinov R."/>
            <person name="Ivanov S."/>
            <person name="Sizova A."/>
            <person name="Solomentsev V."/>
            <person name="Bogun A."/>
        </authorList>
    </citation>
    <scope>NUCLEOTIDE SEQUENCE</scope>
    <source>
        <strain evidence="2">SCPM-O-B-8025</strain>
    </source>
</reference>
<accession>A0AA91BBX9</accession>
<dbReference type="InterPro" id="IPR047745">
    <property type="entry name" value="SinI-like"/>
</dbReference>
<name>A0AA91BBX9_9GAMM</name>
<organism evidence="2 3">
    <name type="scientific">Yersinia massiliensis</name>
    <dbReference type="NCBI Taxonomy" id="419257"/>
    <lineage>
        <taxon>Bacteria</taxon>
        <taxon>Pseudomonadati</taxon>
        <taxon>Pseudomonadota</taxon>
        <taxon>Gammaproteobacteria</taxon>
        <taxon>Enterobacterales</taxon>
        <taxon>Yersiniaceae</taxon>
        <taxon>Yersinia</taxon>
    </lineage>
</organism>
<evidence type="ECO:0000313" key="2">
    <source>
        <dbReference type="EMBL" id="NIL28030.1"/>
    </source>
</evidence>
<evidence type="ECO:0000313" key="3">
    <source>
        <dbReference type="Proteomes" id="UP000698240"/>
    </source>
</evidence>
<gene>
    <name evidence="2" type="ORF">HB980_15940</name>
</gene>
<evidence type="ECO:0000256" key="1">
    <source>
        <dbReference type="SAM" id="SignalP"/>
    </source>
</evidence>
<dbReference type="Proteomes" id="UP000698240">
    <property type="component" value="Unassembled WGS sequence"/>
</dbReference>
<dbReference type="NCBIfam" id="NF040711">
    <property type="entry name" value="partner_SinI"/>
    <property type="match status" value="1"/>
</dbReference>
<dbReference type="EMBL" id="JAASAN010000007">
    <property type="protein sequence ID" value="NIL28030.1"/>
    <property type="molecule type" value="Genomic_DNA"/>
</dbReference>
<dbReference type="AlphaFoldDB" id="A0AA91BBX9"/>
<feature type="signal peptide" evidence="1">
    <location>
        <begin position="1"/>
        <end position="29"/>
    </location>
</feature>
<feature type="chain" id="PRO_5041710054" evidence="1">
    <location>
        <begin position="30"/>
        <end position="304"/>
    </location>
</feature>